<evidence type="ECO:0000313" key="2">
    <source>
        <dbReference type="EMBL" id="CAH1785672.1"/>
    </source>
</evidence>
<feature type="signal peptide" evidence="1">
    <location>
        <begin position="1"/>
        <end position="22"/>
    </location>
</feature>
<gene>
    <name evidence="2" type="ORF">OFUS_LOCUS11692</name>
</gene>
<sequence length="127" mass="15097">MMTLRILLGLLVLCVITQQGLLKAEPAKEVEIDREIRGKPCCQCPPDDNPKKMSEARVKASSSASAVERTASSVSAQSRYIWRCYWCYSGYWPYHRRCYFCYKTTYRYPTYPWLHWTCSWWCWWNSV</sequence>
<reference evidence="2" key="1">
    <citation type="submission" date="2022-03" db="EMBL/GenBank/DDBJ databases">
        <authorList>
            <person name="Martin C."/>
        </authorList>
    </citation>
    <scope>NUCLEOTIDE SEQUENCE</scope>
</reference>
<evidence type="ECO:0000313" key="3">
    <source>
        <dbReference type="Proteomes" id="UP000749559"/>
    </source>
</evidence>
<feature type="chain" id="PRO_5035830688" evidence="1">
    <location>
        <begin position="23"/>
        <end position="127"/>
    </location>
</feature>
<keyword evidence="3" id="KW-1185">Reference proteome</keyword>
<accession>A0A8S4NV29</accession>
<comment type="caution">
    <text evidence="2">The sequence shown here is derived from an EMBL/GenBank/DDBJ whole genome shotgun (WGS) entry which is preliminary data.</text>
</comment>
<dbReference type="AlphaFoldDB" id="A0A8S4NV29"/>
<name>A0A8S4NV29_OWEFU</name>
<keyword evidence="1" id="KW-0732">Signal</keyword>
<evidence type="ECO:0000256" key="1">
    <source>
        <dbReference type="SAM" id="SignalP"/>
    </source>
</evidence>
<feature type="non-terminal residue" evidence="2">
    <location>
        <position position="127"/>
    </location>
</feature>
<proteinExistence type="predicted"/>
<organism evidence="2 3">
    <name type="scientific">Owenia fusiformis</name>
    <name type="common">Polychaete worm</name>
    <dbReference type="NCBI Taxonomy" id="6347"/>
    <lineage>
        <taxon>Eukaryota</taxon>
        <taxon>Metazoa</taxon>
        <taxon>Spiralia</taxon>
        <taxon>Lophotrochozoa</taxon>
        <taxon>Annelida</taxon>
        <taxon>Polychaeta</taxon>
        <taxon>Sedentaria</taxon>
        <taxon>Canalipalpata</taxon>
        <taxon>Sabellida</taxon>
        <taxon>Oweniida</taxon>
        <taxon>Oweniidae</taxon>
        <taxon>Owenia</taxon>
    </lineage>
</organism>
<dbReference type="Proteomes" id="UP000749559">
    <property type="component" value="Unassembled WGS sequence"/>
</dbReference>
<protein>
    <submittedName>
        <fullName evidence="2">Uncharacterized protein</fullName>
    </submittedName>
</protein>
<dbReference type="EMBL" id="CAIIXF020000006">
    <property type="protein sequence ID" value="CAH1785672.1"/>
    <property type="molecule type" value="Genomic_DNA"/>
</dbReference>